<evidence type="ECO:0000256" key="6">
    <source>
        <dbReference type="ARBA" id="ARBA00023157"/>
    </source>
</evidence>
<comment type="similarity">
    <text evidence="2 7">Belongs to the alpha/beta interferon family.</text>
</comment>
<protein>
    <submittedName>
        <fullName evidence="9">Interferon kappa</fullName>
    </submittedName>
</protein>
<dbReference type="PANTHER" id="PTHR11691">
    <property type="entry name" value="TYPE I INTERFERON"/>
    <property type="match status" value="1"/>
</dbReference>
<proteinExistence type="inferred from homology"/>
<dbReference type="FunCoup" id="G1TYS8">
    <property type="interactions" value="151"/>
</dbReference>
<feature type="transmembrane region" description="Helical" evidence="8">
    <location>
        <begin position="7"/>
        <end position="24"/>
    </location>
</feature>
<dbReference type="GO" id="GO:0051607">
    <property type="term" value="P:defense response to virus"/>
    <property type="evidence" value="ECO:0007669"/>
    <property type="project" value="UniProtKB-KW"/>
</dbReference>
<dbReference type="SUPFAM" id="SSF47266">
    <property type="entry name" value="4-helical cytokines"/>
    <property type="match status" value="1"/>
</dbReference>
<name>G1TYS8_RABIT</name>
<reference evidence="9" key="3">
    <citation type="submission" date="2025-09" db="UniProtKB">
        <authorList>
            <consortium name="Ensembl"/>
        </authorList>
    </citation>
    <scope>IDENTIFICATION</scope>
    <source>
        <strain evidence="9">Thorbecke</strain>
    </source>
</reference>
<dbReference type="OMA" id="CSWEISR"/>
<keyword evidence="5 7" id="KW-0051">Antiviral defense</keyword>
<dbReference type="InterPro" id="IPR009079">
    <property type="entry name" value="4_helix_cytokine-like_core"/>
</dbReference>
<dbReference type="GeneTree" id="ENSGT01000000214430"/>
<organism evidence="9 10">
    <name type="scientific">Oryctolagus cuniculus</name>
    <name type="common">Rabbit</name>
    <dbReference type="NCBI Taxonomy" id="9986"/>
    <lineage>
        <taxon>Eukaryota</taxon>
        <taxon>Metazoa</taxon>
        <taxon>Chordata</taxon>
        <taxon>Craniata</taxon>
        <taxon>Vertebrata</taxon>
        <taxon>Euteleostomi</taxon>
        <taxon>Mammalia</taxon>
        <taxon>Eutheria</taxon>
        <taxon>Euarchontoglires</taxon>
        <taxon>Glires</taxon>
        <taxon>Lagomorpha</taxon>
        <taxon>Leporidae</taxon>
        <taxon>Oryctolagus</taxon>
    </lineage>
</organism>
<evidence type="ECO:0000256" key="1">
    <source>
        <dbReference type="ARBA" id="ARBA00004613"/>
    </source>
</evidence>
<dbReference type="GO" id="GO:0006355">
    <property type="term" value="P:regulation of DNA-templated transcription"/>
    <property type="evidence" value="ECO:0007669"/>
    <property type="project" value="Ensembl"/>
</dbReference>
<evidence type="ECO:0000313" key="10">
    <source>
        <dbReference type="Proteomes" id="UP000001811"/>
    </source>
</evidence>
<dbReference type="InterPro" id="IPR000471">
    <property type="entry name" value="Interferon_alpha/beta/delta"/>
</dbReference>
<dbReference type="eggNOG" id="ENOG502SQGR">
    <property type="taxonomic scope" value="Eukaryota"/>
</dbReference>
<dbReference type="Gene3D" id="1.20.1250.10">
    <property type="match status" value="1"/>
</dbReference>
<keyword evidence="3 7" id="KW-0202">Cytokine</keyword>
<dbReference type="GO" id="GO:0005132">
    <property type="term" value="F:type I interferon receptor binding"/>
    <property type="evidence" value="ECO:0007669"/>
    <property type="project" value="Ensembl"/>
</dbReference>
<keyword evidence="8" id="KW-0472">Membrane</keyword>
<dbReference type="EMBL" id="AAGW02033237">
    <property type="status" value="NOT_ANNOTATED_CDS"/>
    <property type="molecule type" value="Genomic_DNA"/>
</dbReference>
<sequence>PDMIQKCWWLAFLMHVFIIGFQALDCDFLNVNLNRVIRKNMKLLRNVSHSFPIECLREIKDFELPQEILSHSQMEKRDIKEAWYEISTQAFCIFMGHAFQTTWEETHLTQIQNGLYEQVAYLEQCLMEDIHETKEEEMKYSGTGRFLLNNLELRKYFYRMNNFLEDKKYSYCAREIVRVEITRCFSYFYRFTAFLRRR</sequence>
<dbReference type="HOGENOM" id="CLU_109427_1_0_1"/>
<dbReference type="Ensembl" id="ENSOCUT00000002018.2">
    <property type="protein sequence ID" value="ENSOCUP00000022245.1"/>
    <property type="gene ID" value="ENSOCUG00000002019.2"/>
</dbReference>
<evidence type="ECO:0000256" key="8">
    <source>
        <dbReference type="SAM" id="Phobius"/>
    </source>
</evidence>
<evidence type="ECO:0000256" key="5">
    <source>
        <dbReference type="ARBA" id="ARBA00023118"/>
    </source>
</evidence>
<reference evidence="9 10" key="1">
    <citation type="journal article" date="2011" name="Nature">
        <title>A high-resolution map of human evolutionary constraint using 29 mammals.</title>
        <authorList>
            <person name="Lindblad-Toh K."/>
            <person name="Garber M."/>
            <person name="Zuk O."/>
            <person name="Lin M.F."/>
            <person name="Parker B.J."/>
            <person name="Washietl S."/>
            <person name="Kheradpour P."/>
            <person name="Ernst J."/>
            <person name="Jordan G."/>
            <person name="Mauceli E."/>
            <person name="Ward L.D."/>
            <person name="Lowe C.B."/>
            <person name="Holloway A.K."/>
            <person name="Clamp M."/>
            <person name="Gnerre S."/>
            <person name="Alfoldi J."/>
            <person name="Beal K."/>
            <person name="Chang J."/>
            <person name="Clawson H."/>
            <person name="Cuff J."/>
            <person name="Di Palma F."/>
            <person name="Fitzgerald S."/>
            <person name="Flicek P."/>
            <person name="Guttman M."/>
            <person name="Hubisz M.J."/>
            <person name="Jaffe D.B."/>
            <person name="Jungreis I."/>
            <person name="Kent W.J."/>
            <person name="Kostka D."/>
            <person name="Lara M."/>
            <person name="Martins A.L."/>
            <person name="Massingham T."/>
            <person name="Moltke I."/>
            <person name="Raney B.J."/>
            <person name="Rasmussen M.D."/>
            <person name="Robinson J."/>
            <person name="Stark A."/>
            <person name="Vilella A.J."/>
            <person name="Wen J."/>
            <person name="Xie X."/>
            <person name="Zody M.C."/>
            <person name="Baldwin J."/>
            <person name="Bloom T."/>
            <person name="Chin C.W."/>
            <person name="Heiman D."/>
            <person name="Nicol R."/>
            <person name="Nusbaum C."/>
            <person name="Young S."/>
            <person name="Wilkinson J."/>
            <person name="Worley K.C."/>
            <person name="Kovar C.L."/>
            <person name="Muzny D.M."/>
            <person name="Gibbs R.A."/>
            <person name="Cree A."/>
            <person name="Dihn H.H."/>
            <person name="Fowler G."/>
            <person name="Jhangiani S."/>
            <person name="Joshi V."/>
            <person name="Lee S."/>
            <person name="Lewis L.R."/>
            <person name="Nazareth L.V."/>
            <person name="Okwuonu G."/>
            <person name="Santibanez J."/>
            <person name="Warren W.C."/>
            <person name="Mardis E.R."/>
            <person name="Weinstock G.M."/>
            <person name="Wilson R.K."/>
            <person name="Delehaunty K."/>
            <person name="Dooling D."/>
            <person name="Fronik C."/>
            <person name="Fulton L."/>
            <person name="Fulton B."/>
            <person name="Graves T."/>
            <person name="Minx P."/>
            <person name="Sodergren E."/>
            <person name="Birney E."/>
            <person name="Margulies E.H."/>
            <person name="Herrero J."/>
            <person name="Green E.D."/>
            <person name="Haussler D."/>
            <person name="Siepel A."/>
            <person name="Goldman N."/>
            <person name="Pollard K.S."/>
            <person name="Pedersen J.S."/>
            <person name="Lander E.S."/>
            <person name="Kellis M."/>
        </authorList>
    </citation>
    <scope>NUCLEOTIDE SEQUENCE [LARGE SCALE GENOMIC DNA]</scope>
    <source>
        <strain evidence="9 10">Thorbecke inbred</strain>
    </source>
</reference>
<keyword evidence="8" id="KW-0812">Transmembrane</keyword>
<keyword evidence="6" id="KW-1015">Disulfide bond</keyword>
<evidence type="ECO:0000313" key="9">
    <source>
        <dbReference type="Ensembl" id="ENSOCUP00000022245.1"/>
    </source>
</evidence>
<dbReference type="InParanoid" id="G1TYS8"/>
<dbReference type="STRING" id="9986.ENSOCUP00000022245"/>
<keyword evidence="8" id="KW-1133">Transmembrane helix</keyword>
<evidence type="ECO:0000256" key="7">
    <source>
        <dbReference type="RuleBase" id="RU000436"/>
    </source>
</evidence>
<keyword evidence="4" id="KW-0964">Secreted</keyword>
<reference evidence="9" key="2">
    <citation type="submission" date="2025-08" db="UniProtKB">
        <authorList>
            <consortium name="Ensembl"/>
        </authorList>
    </citation>
    <scope>IDENTIFICATION</scope>
    <source>
        <strain evidence="9">Thorbecke</strain>
    </source>
</reference>
<dbReference type="SMR" id="G1TYS8"/>
<dbReference type="SMART" id="SM00076">
    <property type="entry name" value="IFabd"/>
    <property type="match status" value="1"/>
</dbReference>
<dbReference type="GO" id="GO:0005615">
    <property type="term" value="C:extracellular space"/>
    <property type="evidence" value="ECO:0007669"/>
    <property type="project" value="UniProtKB-KW"/>
</dbReference>
<evidence type="ECO:0000256" key="4">
    <source>
        <dbReference type="ARBA" id="ARBA00022525"/>
    </source>
</evidence>
<dbReference type="PANTHER" id="PTHR11691:SF6">
    <property type="entry name" value="INTERFERON KAPPA"/>
    <property type="match status" value="1"/>
</dbReference>
<dbReference type="GO" id="GO:0019221">
    <property type="term" value="P:cytokine-mediated signaling pathway"/>
    <property type="evidence" value="ECO:0007669"/>
    <property type="project" value="Ensembl"/>
</dbReference>
<dbReference type="AlphaFoldDB" id="G1TYS8"/>
<dbReference type="Pfam" id="PF00143">
    <property type="entry name" value="Interferon"/>
    <property type="match status" value="1"/>
</dbReference>
<evidence type="ECO:0000256" key="2">
    <source>
        <dbReference type="ARBA" id="ARBA00011033"/>
    </source>
</evidence>
<dbReference type="GO" id="GO:0005125">
    <property type="term" value="F:cytokine activity"/>
    <property type="evidence" value="ECO:0007669"/>
    <property type="project" value="UniProtKB-KW"/>
</dbReference>
<dbReference type="PRINTS" id="PR00266">
    <property type="entry name" value="INTERFERONAB"/>
</dbReference>
<dbReference type="PaxDb" id="9986-ENSOCUP00000022245"/>
<accession>G1TYS8</accession>
<gene>
    <name evidence="9" type="primary">IFNK</name>
</gene>
<comment type="subcellular location">
    <subcellularLocation>
        <location evidence="1">Secreted</location>
    </subcellularLocation>
</comment>
<evidence type="ECO:0000256" key="3">
    <source>
        <dbReference type="ARBA" id="ARBA00022514"/>
    </source>
</evidence>
<dbReference type="Proteomes" id="UP000001811">
    <property type="component" value="Chromosome 1"/>
</dbReference>
<keyword evidence="10" id="KW-1185">Reference proteome</keyword>